<dbReference type="AlphaFoldDB" id="A0A9D2I7J5"/>
<proteinExistence type="predicted"/>
<sequence length="64" mass="7372">MGIHAQKEVPIFFAMSLSGEQRKQMSWFSRRPPFFLTMGGQMKVLIDRLLPEWQGLGGKEAYVL</sequence>
<evidence type="ECO:0000313" key="2">
    <source>
        <dbReference type="Proteomes" id="UP000886858"/>
    </source>
</evidence>
<dbReference type="EMBL" id="DWYY01000115">
    <property type="protein sequence ID" value="HJA93532.1"/>
    <property type="molecule type" value="Genomic_DNA"/>
</dbReference>
<evidence type="ECO:0000313" key="1">
    <source>
        <dbReference type="EMBL" id="HJA93532.1"/>
    </source>
</evidence>
<gene>
    <name evidence="1" type="ORF">H9717_10540</name>
</gene>
<organism evidence="1 2">
    <name type="scientific">Candidatus Eisenbergiella merdipullorum</name>
    <dbReference type="NCBI Taxonomy" id="2838553"/>
    <lineage>
        <taxon>Bacteria</taxon>
        <taxon>Bacillati</taxon>
        <taxon>Bacillota</taxon>
        <taxon>Clostridia</taxon>
        <taxon>Lachnospirales</taxon>
        <taxon>Lachnospiraceae</taxon>
        <taxon>Eisenbergiella</taxon>
    </lineage>
</organism>
<name>A0A9D2I7J5_9FIRM</name>
<comment type="caution">
    <text evidence="1">The sequence shown here is derived from an EMBL/GenBank/DDBJ whole genome shotgun (WGS) entry which is preliminary data.</text>
</comment>
<accession>A0A9D2I7J5</accession>
<reference evidence="1" key="2">
    <citation type="submission" date="2021-04" db="EMBL/GenBank/DDBJ databases">
        <authorList>
            <person name="Gilroy R."/>
        </authorList>
    </citation>
    <scope>NUCLEOTIDE SEQUENCE</scope>
    <source>
        <strain evidence="1">CHK179-7159</strain>
    </source>
</reference>
<reference evidence="1" key="1">
    <citation type="journal article" date="2021" name="PeerJ">
        <title>Extensive microbial diversity within the chicken gut microbiome revealed by metagenomics and culture.</title>
        <authorList>
            <person name="Gilroy R."/>
            <person name="Ravi A."/>
            <person name="Getino M."/>
            <person name="Pursley I."/>
            <person name="Horton D.L."/>
            <person name="Alikhan N.F."/>
            <person name="Baker D."/>
            <person name="Gharbi K."/>
            <person name="Hall N."/>
            <person name="Watson M."/>
            <person name="Adriaenssens E.M."/>
            <person name="Foster-Nyarko E."/>
            <person name="Jarju S."/>
            <person name="Secka A."/>
            <person name="Antonio M."/>
            <person name="Oren A."/>
            <person name="Chaudhuri R.R."/>
            <person name="La Ragione R."/>
            <person name="Hildebrand F."/>
            <person name="Pallen M.J."/>
        </authorList>
    </citation>
    <scope>NUCLEOTIDE SEQUENCE</scope>
    <source>
        <strain evidence="1">CHK179-7159</strain>
    </source>
</reference>
<dbReference type="Proteomes" id="UP000886858">
    <property type="component" value="Unassembled WGS sequence"/>
</dbReference>
<protein>
    <submittedName>
        <fullName evidence="1">Uncharacterized protein</fullName>
    </submittedName>
</protein>